<evidence type="ECO:0000313" key="4">
    <source>
        <dbReference type="Proteomes" id="UP000475545"/>
    </source>
</evidence>
<evidence type="ECO:0000256" key="2">
    <source>
        <dbReference type="ARBA" id="ARBA00023002"/>
    </source>
</evidence>
<dbReference type="CDD" id="cd05233">
    <property type="entry name" value="SDR_c"/>
    <property type="match status" value="1"/>
</dbReference>
<dbReference type="SUPFAM" id="SSF51735">
    <property type="entry name" value="NAD(P)-binding Rossmann-fold domains"/>
    <property type="match status" value="1"/>
</dbReference>
<gene>
    <name evidence="3" type="ORF">GIY30_23025</name>
</gene>
<evidence type="ECO:0000256" key="1">
    <source>
        <dbReference type="ARBA" id="ARBA00006484"/>
    </source>
</evidence>
<comment type="caution">
    <text evidence="3">The sequence shown here is derived from an EMBL/GenBank/DDBJ whole genome shotgun (WGS) entry which is preliminary data.</text>
</comment>
<dbReference type="InterPro" id="IPR020904">
    <property type="entry name" value="Sc_DH/Rdtase_CS"/>
</dbReference>
<dbReference type="PRINTS" id="PR00081">
    <property type="entry name" value="GDHRDH"/>
</dbReference>
<protein>
    <submittedName>
        <fullName evidence="3">SDR family NAD(P)-dependent oxidoreductase</fullName>
    </submittedName>
</protein>
<keyword evidence="2" id="KW-0560">Oxidoreductase</keyword>
<dbReference type="EMBL" id="WMBR01000009">
    <property type="protein sequence ID" value="MXP24209.1"/>
    <property type="molecule type" value="Genomic_DNA"/>
</dbReference>
<reference evidence="3 4" key="1">
    <citation type="submission" date="2019-11" db="EMBL/GenBank/DDBJ databases">
        <title>Gordonia sp. nov., a novel actinobacterium isolated from mangrove soil in Hainan.</title>
        <authorList>
            <person name="Huang X."/>
            <person name="Xie Y."/>
            <person name="Chu X."/>
            <person name="Xiao K."/>
        </authorList>
    </citation>
    <scope>NUCLEOTIDE SEQUENCE [LARGE SCALE GENOMIC DNA]</scope>
    <source>
        <strain evidence="3 4">HNM0687</strain>
    </source>
</reference>
<dbReference type="InterPro" id="IPR036291">
    <property type="entry name" value="NAD(P)-bd_dom_sf"/>
</dbReference>
<organism evidence="3 4">
    <name type="scientific">Gordonia mangrovi</name>
    <dbReference type="NCBI Taxonomy" id="2665643"/>
    <lineage>
        <taxon>Bacteria</taxon>
        <taxon>Bacillati</taxon>
        <taxon>Actinomycetota</taxon>
        <taxon>Actinomycetes</taxon>
        <taxon>Mycobacteriales</taxon>
        <taxon>Gordoniaceae</taxon>
        <taxon>Gordonia</taxon>
    </lineage>
</organism>
<dbReference type="AlphaFoldDB" id="A0A6L7GW38"/>
<proteinExistence type="inferred from homology"/>
<dbReference type="PROSITE" id="PS00061">
    <property type="entry name" value="ADH_SHORT"/>
    <property type="match status" value="1"/>
</dbReference>
<keyword evidence="4" id="KW-1185">Reference proteome</keyword>
<comment type="similarity">
    <text evidence="1">Belongs to the short-chain dehydrogenases/reductases (SDR) family.</text>
</comment>
<name>A0A6L7GW38_9ACTN</name>
<dbReference type="Gene3D" id="3.40.50.720">
    <property type="entry name" value="NAD(P)-binding Rossmann-like Domain"/>
    <property type="match status" value="1"/>
</dbReference>
<sequence>MATRVADQRPGPVLCAKAFLPALRRSGSGAIVHFGSIDGTLGDPSVPAYSVSKGAISTLTRVMAEEIGQWGIRVMSSTGGRHRSVGLT</sequence>
<dbReference type="PANTHER" id="PTHR24321:SF8">
    <property type="entry name" value="ESTRADIOL 17-BETA-DEHYDROGENASE 8-RELATED"/>
    <property type="match status" value="1"/>
</dbReference>
<dbReference type="GO" id="GO:0016491">
    <property type="term" value="F:oxidoreductase activity"/>
    <property type="evidence" value="ECO:0007669"/>
    <property type="project" value="UniProtKB-KW"/>
</dbReference>
<dbReference type="InterPro" id="IPR002347">
    <property type="entry name" value="SDR_fam"/>
</dbReference>
<dbReference type="PANTHER" id="PTHR24321">
    <property type="entry name" value="DEHYDROGENASES, SHORT CHAIN"/>
    <property type="match status" value="1"/>
</dbReference>
<accession>A0A6L7GW38</accession>
<dbReference type="Proteomes" id="UP000475545">
    <property type="component" value="Unassembled WGS sequence"/>
</dbReference>
<evidence type="ECO:0000313" key="3">
    <source>
        <dbReference type="EMBL" id="MXP24209.1"/>
    </source>
</evidence>
<dbReference type="Pfam" id="PF00106">
    <property type="entry name" value="adh_short"/>
    <property type="match status" value="1"/>
</dbReference>